<dbReference type="PANTHER" id="PTHR43080:SF2">
    <property type="entry name" value="CBS DOMAIN-CONTAINING PROTEIN"/>
    <property type="match status" value="1"/>
</dbReference>
<proteinExistence type="predicted"/>
<dbReference type="InterPro" id="IPR051257">
    <property type="entry name" value="Diverse_CBS-Domain"/>
</dbReference>
<protein>
    <submittedName>
        <fullName evidence="4">CBS domain-containing protein</fullName>
    </submittedName>
</protein>
<dbReference type="KEGG" id="halc:EY643_04970"/>
<dbReference type="OrthoDB" id="9802114at2"/>
<evidence type="ECO:0000259" key="3">
    <source>
        <dbReference type="PROSITE" id="PS51371"/>
    </source>
</evidence>
<keyword evidence="5" id="KW-1185">Reference proteome</keyword>
<dbReference type="PROSITE" id="PS51371">
    <property type="entry name" value="CBS"/>
    <property type="match status" value="2"/>
</dbReference>
<dbReference type="InterPro" id="IPR046342">
    <property type="entry name" value="CBS_dom_sf"/>
</dbReference>
<evidence type="ECO:0000313" key="5">
    <source>
        <dbReference type="Proteomes" id="UP000326287"/>
    </source>
</evidence>
<evidence type="ECO:0000256" key="2">
    <source>
        <dbReference type="PROSITE-ProRule" id="PRU00703"/>
    </source>
</evidence>
<dbReference type="Gene3D" id="3.10.580.10">
    <property type="entry name" value="CBS-domain"/>
    <property type="match status" value="1"/>
</dbReference>
<gene>
    <name evidence="4" type="ORF">EY643_04970</name>
</gene>
<dbReference type="CDD" id="cd04584">
    <property type="entry name" value="CBS_pair_AcuB_like"/>
    <property type="match status" value="1"/>
</dbReference>
<evidence type="ECO:0000313" key="4">
    <source>
        <dbReference type="EMBL" id="QFU75050.1"/>
    </source>
</evidence>
<accession>A0A5P9NGW4</accession>
<evidence type="ECO:0000256" key="1">
    <source>
        <dbReference type="ARBA" id="ARBA00023122"/>
    </source>
</evidence>
<name>A0A5P9NGW4_9GAMM</name>
<feature type="domain" description="CBS" evidence="3">
    <location>
        <begin position="8"/>
        <end position="66"/>
    </location>
</feature>
<sequence>MLSVAEIMTAQPYTLGPDDNLAQARELMAQHHIRHIPIITGNQCLVGVVSQRDVLAAADSSVLPDQTAHAAQEPHVALSSIMTTPVQTVDQQASLRGTALFLQQNKLGCVPVVQDGTLVGIITDSDFVSIAIHLMEQLEQVEPEAGPDFEDSSAEALDAL</sequence>
<dbReference type="PANTHER" id="PTHR43080">
    <property type="entry name" value="CBS DOMAIN-CONTAINING PROTEIN CBSX3, MITOCHONDRIAL"/>
    <property type="match status" value="1"/>
</dbReference>
<feature type="domain" description="CBS" evidence="3">
    <location>
        <begin position="82"/>
        <end position="140"/>
    </location>
</feature>
<dbReference type="InterPro" id="IPR000644">
    <property type="entry name" value="CBS_dom"/>
</dbReference>
<dbReference type="SMART" id="SM00116">
    <property type="entry name" value="CBS"/>
    <property type="match status" value="2"/>
</dbReference>
<dbReference type="AlphaFoldDB" id="A0A5P9NGW4"/>
<dbReference type="RefSeq" id="WP_152661156.1">
    <property type="nucleotide sequence ID" value="NZ_CP036422.1"/>
</dbReference>
<dbReference type="SUPFAM" id="SSF54631">
    <property type="entry name" value="CBS-domain pair"/>
    <property type="match status" value="1"/>
</dbReference>
<reference evidence="4 5" key="1">
    <citation type="submission" date="2019-02" db="EMBL/GenBank/DDBJ databases">
        <authorList>
            <person name="Li S.-H."/>
        </authorList>
    </citation>
    <scope>NUCLEOTIDE SEQUENCE [LARGE SCALE GENOMIC DNA]</scope>
    <source>
        <strain evidence="4 5">IMCC14385</strain>
    </source>
</reference>
<dbReference type="EMBL" id="CP036422">
    <property type="protein sequence ID" value="QFU75050.1"/>
    <property type="molecule type" value="Genomic_DNA"/>
</dbReference>
<keyword evidence="1 2" id="KW-0129">CBS domain</keyword>
<dbReference type="Proteomes" id="UP000326287">
    <property type="component" value="Chromosome"/>
</dbReference>
<organism evidence="4 5">
    <name type="scientific">Halioglobus maricola</name>
    <dbReference type="NCBI Taxonomy" id="2601894"/>
    <lineage>
        <taxon>Bacteria</taxon>
        <taxon>Pseudomonadati</taxon>
        <taxon>Pseudomonadota</taxon>
        <taxon>Gammaproteobacteria</taxon>
        <taxon>Cellvibrionales</taxon>
        <taxon>Halieaceae</taxon>
        <taxon>Halioglobus</taxon>
    </lineage>
</organism>
<dbReference type="Pfam" id="PF00571">
    <property type="entry name" value="CBS"/>
    <property type="match status" value="2"/>
</dbReference>